<evidence type="ECO:0000256" key="5">
    <source>
        <dbReference type="SAM" id="SignalP"/>
    </source>
</evidence>
<dbReference type="GO" id="GO:0006865">
    <property type="term" value="P:amino acid transport"/>
    <property type="evidence" value="ECO:0007669"/>
    <property type="project" value="UniProtKB-KW"/>
</dbReference>
<dbReference type="InterPro" id="IPR028082">
    <property type="entry name" value="Peripla_BP_I"/>
</dbReference>
<keyword evidence="2" id="KW-0813">Transport</keyword>
<evidence type="ECO:0000313" key="7">
    <source>
        <dbReference type="EMBL" id="PWI25669.1"/>
    </source>
</evidence>
<evidence type="ECO:0000256" key="2">
    <source>
        <dbReference type="ARBA" id="ARBA00022448"/>
    </source>
</evidence>
<feature type="chain" id="PRO_5015508168" evidence="5">
    <location>
        <begin position="24"/>
        <end position="396"/>
    </location>
</feature>
<dbReference type="OrthoDB" id="9783240at2"/>
<dbReference type="RefSeq" id="WP_109305723.1">
    <property type="nucleotide sequence ID" value="NZ_BJUF01000013.1"/>
</dbReference>
<organism evidence="7 8">
    <name type="scientific">Kurthia sibirica</name>
    <dbReference type="NCBI Taxonomy" id="202750"/>
    <lineage>
        <taxon>Bacteria</taxon>
        <taxon>Bacillati</taxon>
        <taxon>Bacillota</taxon>
        <taxon>Bacilli</taxon>
        <taxon>Bacillales</taxon>
        <taxon>Caryophanaceae</taxon>
        <taxon>Kurthia</taxon>
    </lineage>
</organism>
<feature type="signal peptide" evidence="5">
    <location>
        <begin position="1"/>
        <end position="23"/>
    </location>
</feature>
<proteinExistence type="inferred from homology"/>
<dbReference type="PANTHER" id="PTHR30483">
    <property type="entry name" value="LEUCINE-SPECIFIC-BINDING PROTEIN"/>
    <property type="match status" value="1"/>
</dbReference>
<feature type="domain" description="Leucine-binding protein" evidence="6">
    <location>
        <begin position="39"/>
        <end position="386"/>
    </location>
</feature>
<dbReference type="Proteomes" id="UP000245938">
    <property type="component" value="Unassembled WGS sequence"/>
</dbReference>
<dbReference type="CDD" id="cd06347">
    <property type="entry name" value="PBP1_ABC_LivK_ligand_binding-like"/>
    <property type="match status" value="1"/>
</dbReference>
<keyword evidence="4" id="KW-0029">Amino-acid transport</keyword>
<evidence type="ECO:0000259" key="6">
    <source>
        <dbReference type="Pfam" id="PF13458"/>
    </source>
</evidence>
<dbReference type="Gene3D" id="3.40.50.2300">
    <property type="match status" value="2"/>
</dbReference>
<evidence type="ECO:0000256" key="1">
    <source>
        <dbReference type="ARBA" id="ARBA00010062"/>
    </source>
</evidence>
<name>A0A2U3AMB9_9BACL</name>
<dbReference type="PANTHER" id="PTHR30483:SF6">
    <property type="entry name" value="PERIPLASMIC BINDING PROTEIN OF ABC TRANSPORTER FOR NATURAL AMINO ACIDS"/>
    <property type="match status" value="1"/>
</dbReference>
<dbReference type="SUPFAM" id="SSF53822">
    <property type="entry name" value="Periplasmic binding protein-like I"/>
    <property type="match status" value="1"/>
</dbReference>
<evidence type="ECO:0000256" key="3">
    <source>
        <dbReference type="ARBA" id="ARBA00022729"/>
    </source>
</evidence>
<dbReference type="PRINTS" id="PR00337">
    <property type="entry name" value="LEUILEVALBP"/>
</dbReference>
<dbReference type="EMBL" id="QFVR01000007">
    <property type="protein sequence ID" value="PWI25669.1"/>
    <property type="molecule type" value="Genomic_DNA"/>
</dbReference>
<evidence type="ECO:0000313" key="8">
    <source>
        <dbReference type="Proteomes" id="UP000245938"/>
    </source>
</evidence>
<comment type="similarity">
    <text evidence="1">Belongs to the leucine-binding protein family.</text>
</comment>
<dbReference type="InterPro" id="IPR000709">
    <property type="entry name" value="Leu_Ile_Val-bd"/>
</dbReference>
<keyword evidence="3 5" id="KW-0732">Signal</keyword>
<accession>A0A2U3AMB9</accession>
<keyword evidence="8" id="KW-1185">Reference proteome</keyword>
<comment type="caution">
    <text evidence="7">The sequence shown here is derived from an EMBL/GenBank/DDBJ whole genome shotgun (WGS) entry which is preliminary data.</text>
</comment>
<gene>
    <name evidence="7" type="ORF">DEX24_07105</name>
</gene>
<dbReference type="Pfam" id="PF13458">
    <property type="entry name" value="Peripla_BP_6"/>
    <property type="match status" value="1"/>
</dbReference>
<dbReference type="AlphaFoldDB" id="A0A2U3AMB9"/>
<dbReference type="InterPro" id="IPR051010">
    <property type="entry name" value="BCAA_transport"/>
</dbReference>
<dbReference type="PROSITE" id="PS51257">
    <property type="entry name" value="PROKAR_LIPOPROTEIN"/>
    <property type="match status" value="1"/>
</dbReference>
<sequence>MNKKLKKYGSVFLASSLLVGALAGCGSKGKEASGDDSKEIKIGMNLELSGGVASYGSGIEKGATLAIDEINASGGIDGKKIKVVKIDNKSDSAEATAAAIKLATKEKVVAQIGSATSGNTLASVQIANKNKMPVIGPSATSPTVTVDDKTGKVNDYAFRTCFIDPFQGEIAANFAVDTLKAKKVAIFADSSSDYAKGLAKSFKETIEKKGGEVVEEAAYVAKDTDFKSTLTLLKSKKPDFIYIPGYYEEVGLIVKQARDVGIDVPLMGGDGWDSPKMQQLAGGTALNNTYFTNHYSAEDPDDKIQKFVKAFKAKNDDKTPDAFNALGYDTVYWLKDAIERAGSTDGEKVQKALADTKDLTLVTGNFTLDENHHPQKTATVLEYKDGTQVFNSKVNP</sequence>
<evidence type="ECO:0000256" key="4">
    <source>
        <dbReference type="ARBA" id="ARBA00022970"/>
    </source>
</evidence>
<reference evidence="7 8" key="1">
    <citation type="submission" date="2018-05" db="EMBL/GenBank/DDBJ databases">
        <title>Kurthia sibirica genome sequence.</title>
        <authorList>
            <person name="Maclea K.S."/>
            <person name="Goen A.E."/>
        </authorList>
    </citation>
    <scope>NUCLEOTIDE SEQUENCE [LARGE SCALE GENOMIC DNA]</scope>
    <source>
        <strain evidence="7 8">ATCC 49154</strain>
    </source>
</reference>
<dbReference type="InterPro" id="IPR028081">
    <property type="entry name" value="Leu-bd"/>
</dbReference>
<protein>
    <submittedName>
        <fullName evidence="7">Ethanolamine utilization protein EutJ</fullName>
    </submittedName>
</protein>